<protein>
    <submittedName>
        <fullName evidence="5">Carbohydrate ABC transporter substrate-binding protein (CUT1 family)</fullName>
    </submittedName>
</protein>
<sequence>MKMSMTKRAARVAALATAGALALAACTPGGDAADDGAATDAATDGGGAEGTVTVWHYFSDPQQVALMDKYAELAEAANPGMTVDNVFVPYDQMNSQLISAAGAGQGPDVVIFNGAETSTIALAGALAPLDDLWGTFADADQFPDSVIHTVDGTMYAVQGYVNLLGLWYNQDILDEIGVQPPTTIDELESAMAAAVAAGHGGITLSGLPNSQGEWQGFPWLSAEGFTYENPSAQALEAGLTRVSNWVEQGWLPQEAVNWDQTVPFQQFAAGGFAFAANGNWQQGTAEADADFTYGVVPLPLGDSGQVYLGGEGAGIGANSANPELAWAYLTSSYLSFEGNLAAADLVGSLPARADAGQHDSVTSNELLKPFAETITMFGAQYPSAAIPAEAVADVQLRMGQAWSAVIGRQHSPADAAHTAMTALEGLLG</sequence>
<gene>
    <name evidence="5" type="ORF">EV386_3034</name>
</gene>
<evidence type="ECO:0000256" key="2">
    <source>
        <dbReference type="ARBA" id="ARBA00022448"/>
    </source>
</evidence>
<dbReference type="GO" id="GO:0015768">
    <property type="term" value="P:maltose transport"/>
    <property type="evidence" value="ECO:0007669"/>
    <property type="project" value="TreeGrafter"/>
</dbReference>
<keyword evidence="3 4" id="KW-0732">Signal</keyword>
<dbReference type="Proteomes" id="UP000293852">
    <property type="component" value="Unassembled WGS sequence"/>
</dbReference>
<dbReference type="RefSeq" id="WP_165399961.1">
    <property type="nucleotide sequence ID" value="NZ_SGWX01000001.1"/>
</dbReference>
<keyword evidence="2" id="KW-0813">Transport</keyword>
<evidence type="ECO:0000313" key="6">
    <source>
        <dbReference type="Proteomes" id="UP000293852"/>
    </source>
</evidence>
<keyword evidence="6" id="KW-1185">Reference proteome</keyword>
<dbReference type="AlphaFoldDB" id="A0A4Q7M6J6"/>
<dbReference type="Gene3D" id="3.40.190.10">
    <property type="entry name" value="Periplasmic binding protein-like II"/>
    <property type="match status" value="1"/>
</dbReference>
<dbReference type="Pfam" id="PF13416">
    <property type="entry name" value="SBP_bac_8"/>
    <property type="match status" value="1"/>
</dbReference>
<dbReference type="GO" id="GO:0055052">
    <property type="term" value="C:ATP-binding cassette (ABC) transporter complex, substrate-binding subunit-containing"/>
    <property type="evidence" value="ECO:0007669"/>
    <property type="project" value="TreeGrafter"/>
</dbReference>
<accession>A0A4Q7M6J6</accession>
<evidence type="ECO:0000256" key="1">
    <source>
        <dbReference type="ARBA" id="ARBA00008520"/>
    </source>
</evidence>
<name>A0A4Q7M6J6_9MICO</name>
<dbReference type="SUPFAM" id="SSF53850">
    <property type="entry name" value="Periplasmic binding protein-like II"/>
    <property type="match status" value="1"/>
</dbReference>
<dbReference type="GO" id="GO:0042956">
    <property type="term" value="P:maltodextrin transmembrane transport"/>
    <property type="evidence" value="ECO:0007669"/>
    <property type="project" value="TreeGrafter"/>
</dbReference>
<dbReference type="InterPro" id="IPR006059">
    <property type="entry name" value="SBP"/>
</dbReference>
<dbReference type="PANTHER" id="PTHR30061:SF50">
    <property type="entry name" value="MALTOSE_MALTODEXTRIN-BINDING PERIPLASMIC PROTEIN"/>
    <property type="match status" value="1"/>
</dbReference>
<evidence type="ECO:0000256" key="4">
    <source>
        <dbReference type="SAM" id="SignalP"/>
    </source>
</evidence>
<dbReference type="GO" id="GO:1901982">
    <property type="term" value="F:maltose binding"/>
    <property type="evidence" value="ECO:0007669"/>
    <property type="project" value="TreeGrafter"/>
</dbReference>
<organism evidence="5 6">
    <name type="scientific">Xylanimonas ulmi</name>
    <dbReference type="NCBI Taxonomy" id="228973"/>
    <lineage>
        <taxon>Bacteria</taxon>
        <taxon>Bacillati</taxon>
        <taxon>Actinomycetota</taxon>
        <taxon>Actinomycetes</taxon>
        <taxon>Micrococcales</taxon>
        <taxon>Promicromonosporaceae</taxon>
        <taxon>Xylanimonas</taxon>
    </lineage>
</organism>
<dbReference type="EMBL" id="SGWX01000001">
    <property type="protein sequence ID" value="RZS62687.1"/>
    <property type="molecule type" value="Genomic_DNA"/>
</dbReference>
<feature type="signal peptide" evidence="4">
    <location>
        <begin position="1"/>
        <end position="24"/>
    </location>
</feature>
<feature type="chain" id="PRO_5038896421" evidence="4">
    <location>
        <begin position="25"/>
        <end position="428"/>
    </location>
</feature>
<evidence type="ECO:0000256" key="3">
    <source>
        <dbReference type="ARBA" id="ARBA00022729"/>
    </source>
</evidence>
<dbReference type="PROSITE" id="PS51257">
    <property type="entry name" value="PROKAR_LIPOPROTEIN"/>
    <property type="match status" value="1"/>
</dbReference>
<comment type="similarity">
    <text evidence="1">Belongs to the bacterial solute-binding protein 1 family.</text>
</comment>
<proteinExistence type="inferred from homology"/>
<reference evidence="5 6" key="1">
    <citation type="submission" date="2019-02" db="EMBL/GenBank/DDBJ databases">
        <title>Sequencing the genomes of 1000 actinobacteria strains.</title>
        <authorList>
            <person name="Klenk H.-P."/>
        </authorList>
    </citation>
    <scope>NUCLEOTIDE SEQUENCE [LARGE SCALE GENOMIC DNA]</scope>
    <source>
        <strain evidence="5 6">DSM 16932</strain>
    </source>
</reference>
<evidence type="ECO:0000313" key="5">
    <source>
        <dbReference type="EMBL" id="RZS62687.1"/>
    </source>
</evidence>
<dbReference type="PANTHER" id="PTHR30061">
    <property type="entry name" value="MALTOSE-BINDING PERIPLASMIC PROTEIN"/>
    <property type="match status" value="1"/>
</dbReference>
<comment type="caution">
    <text evidence="5">The sequence shown here is derived from an EMBL/GenBank/DDBJ whole genome shotgun (WGS) entry which is preliminary data.</text>
</comment>